<dbReference type="InterPro" id="IPR002921">
    <property type="entry name" value="Fungal_lipase-type"/>
</dbReference>
<dbReference type="GO" id="GO:0046872">
    <property type="term" value="F:metal ion binding"/>
    <property type="evidence" value="ECO:0007669"/>
    <property type="project" value="UniProtKB-KW"/>
</dbReference>
<evidence type="ECO:0000256" key="1">
    <source>
        <dbReference type="ARBA" id="ARBA00001913"/>
    </source>
</evidence>
<dbReference type="GO" id="GO:0019369">
    <property type="term" value="P:arachidonate metabolic process"/>
    <property type="evidence" value="ECO:0007669"/>
    <property type="project" value="TreeGrafter"/>
</dbReference>
<reference evidence="18" key="1">
    <citation type="submission" date="2023-07" db="EMBL/GenBank/DDBJ databases">
        <title>Chromosome-level genome assembly of Artemia franciscana.</title>
        <authorList>
            <person name="Jo E."/>
        </authorList>
    </citation>
    <scope>NUCLEOTIDE SEQUENCE</scope>
    <source>
        <tissue evidence="18">Whole body</tissue>
    </source>
</reference>
<keyword evidence="10 16" id="KW-1133">Transmembrane helix</keyword>
<organism evidence="18 19">
    <name type="scientific">Artemia franciscana</name>
    <name type="common">Brine shrimp</name>
    <name type="synonym">Artemia sanfranciscana</name>
    <dbReference type="NCBI Taxonomy" id="6661"/>
    <lineage>
        <taxon>Eukaryota</taxon>
        <taxon>Metazoa</taxon>
        <taxon>Ecdysozoa</taxon>
        <taxon>Arthropoda</taxon>
        <taxon>Crustacea</taxon>
        <taxon>Branchiopoda</taxon>
        <taxon>Anostraca</taxon>
        <taxon>Artemiidae</taxon>
        <taxon>Artemia</taxon>
    </lineage>
</organism>
<feature type="transmembrane region" description="Helical" evidence="16">
    <location>
        <begin position="99"/>
        <end position="120"/>
    </location>
</feature>
<dbReference type="CDD" id="cd00519">
    <property type="entry name" value="Lipase_3"/>
    <property type="match status" value="1"/>
</dbReference>
<dbReference type="GO" id="GO:0004806">
    <property type="term" value="F:triacylglycerol lipase activity"/>
    <property type="evidence" value="ECO:0007669"/>
    <property type="project" value="TreeGrafter"/>
</dbReference>
<dbReference type="InterPro" id="IPR029058">
    <property type="entry name" value="AB_hydrolase_fold"/>
</dbReference>
<evidence type="ECO:0000256" key="9">
    <source>
        <dbReference type="ARBA" id="ARBA00022963"/>
    </source>
</evidence>
<evidence type="ECO:0000256" key="11">
    <source>
        <dbReference type="ARBA" id="ARBA00023098"/>
    </source>
</evidence>
<dbReference type="GO" id="GO:0005886">
    <property type="term" value="C:plasma membrane"/>
    <property type="evidence" value="ECO:0007669"/>
    <property type="project" value="UniProtKB-SubCell"/>
</dbReference>
<evidence type="ECO:0000259" key="17">
    <source>
        <dbReference type="Pfam" id="PF01764"/>
    </source>
</evidence>
<feature type="transmembrane region" description="Helical" evidence="16">
    <location>
        <begin position="132"/>
        <end position="158"/>
    </location>
</feature>
<feature type="domain" description="Fungal lipase-type" evidence="17">
    <location>
        <begin position="400"/>
        <end position="531"/>
    </location>
</feature>
<name>A0AA88L4X3_ARTSF</name>
<dbReference type="Gene3D" id="3.40.50.1820">
    <property type="entry name" value="alpha/beta hydrolase"/>
    <property type="match status" value="1"/>
</dbReference>
<dbReference type="Proteomes" id="UP001187531">
    <property type="component" value="Unassembled WGS sequence"/>
</dbReference>
<dbReference type="Pfam" id="PF01764">
    <property type="entry name" value="Lipase_3"/>
    <property type="match status" value="1"/>
</dbReference>
<keyword evidence="9" id="KW-0442">Lipid degradation</keyword>
<evidence type="ECO:0000256" key="4">
    <source>
        <dbReference type="ARBA" id="ARBA00022553"/>
    </source>
</evidence>
<gene>
    <name evidence="18" type="ORF">QYM36_007204</name>
</gene>
<feature type="region of interest" description="Disordered" evidence="15">
    <location>
        <begin position="564"/>
        <end position="585"/>
    </location>
</feature>
<comment type="cofactor">
    <cofactor evidence="1">
        <name>Ca(2+)</name>
        <dbReference type="ChEBI" id="CHEBI:29108"/>
    </cofactor>
</comment>
<dbReference type="GO" id="GO:0005737">
    <property type="term" value="C:cytoplasm"/>
    <property type="evidence" value="ECO:0007669"/>
    <property type="project" value="TreeGrafter"/>
</dbReference>
<evidence type="ECO:0000256" key="14">
    <source>
        <dbReference type="ARBA" id="ARBA00026104"/>
    </source>
</evidence>
<sequence length="686" mass="77596">MPALRLFGHRWHVASDDFIVPAVTESTIRIPWFIILVVVAAIYHTSLICPDFSNVQVYLYTEIALQIVTIGIVICTGFYSTKGTIFEARARENVSTFLYARFGLCLMEIVVNAVGSAFVFRQKHFECADPSFLTSMWGVVIVFWILIAFQLIGALLFFDWLSFYARFEQRSFGRYDSANGSEASTLSERVWHLFCCLLCCSCFRKGRIGLDAIFRDVSVVFSEFFKDIDLVPSDVLAGLVLLHRKHKSERESLREPGQQDSANRNTITEQSDVPSISMPNPLLPKKRAFWDYEGDQWMTLEWAGYFVKYAVASYGWPWYVYDHKLAALRTLKNTILCCSCARGNLPPYLVEDNFCHCHLAALKAITELDDDDLKHVSFRNGVCELPHYIAVDHKTRSIILSIRGTLSFHDVLTNLVAVHDALKMEGKYSKFMSHKGMMQSAVNIKSQIDKMNVLGRVSTEYKSYGLVVTGHSLGAGVAVILSIFLRHRFPNLRCFAFSPPGGLLNEEAATHSESFCMSLAIGDDIVPRLSVSTFRLLKSQILYELQSCQDPKFKVLTRSCFSRSRHGRTEEPDGRPLLSESRQNLNQGGYSSVAERYGASHVFENGHETAQEVKLYLPGRILQVDKITSSNSNESRYRVRWANREEYDQILLSPGILRDHLPHVVAKILQAESNSSDLVLSEVVSV</sequence>
<evidence type="ECO:0000256" key="5">
    <source>
        <dbReference type="ARBA" id="ARBA00022692"/>
    </source>
</evidence>
<accession>A0AA88L4X3</accession>
<dbReference type="SUPFAM" id="SSF53474">
    <property type="entry name" value="alpha/beta-Hydrolases"/>
    <property type="match status" value="1"/>
</dbReference>
<comment type="caution">
    <text evidence="18">The sequence shown here is derived from an EMBL/GenBank/DDBJ whole genome shotgun (WGS) entry which is preliminary data.</text>
</comment>
<keyword evidence="19" id="KW-1185">Reference proteome</keyword>
<evidence type="ECO:0000256" key="10">
    <source>
        <dbReference type="ARBA" id="ARBA00022989"/>
    </source>
</evidence>
<keyword evidence="8" id="KW-0106">Calcium</keyword>
<keyword evidence="6" id="KW-0479">Metal-binding</keyword>
<feature type="compositionally biased region" description="Polar residues" evidence="15">
    <location>
        <begin position="258"/>
        <end position="278"/>
    </location>
</feature>
<feature type="transmembrane region" description="Helical" evidence="16">
    <location>
        <begin position="57"/>
        <end position="79"/>
    </location>
</feature>
<evidence type="ECO:0000256" key="8">
    <source>
        <dbReference type="ARBA" id="ARBA00022837"/>
    </source>
</evidence>
<evidence type="ECO:0000256" key="12">
    <source>
        <dbReference type="ARBA" id="ARBA00023136"/>
    </source>
</evidence>
<keyword evidence="5 16" id="KW-0812">Transmembrane</keyword>
<evidence type="ECO:0000256" key="3">
    <source>
        <dbReference type="ARBA" id="ARBA00022475"/>
    </source>
</evidence>
<dbReference type="GO" id="GO:0022008">
    <property type="term" value="P:neurogenesis"/>
    <property type="evidence" value="ECO:0007669"/>
    <property type="project" value="TreeGrafter"/>
</dbReference>
<keyword evidence="12 16" id="KW-0472">Membrane</keyword>
<evidence type="ECO:0000256" key="7">
    <source>
        <dbReference type="ARBA" id="ARBA00022801"/>
    </source>
</evidence>
<evidence type="ECO:0000313" key="18">
    <source>
        <dbReference type="EMBL" id="KAK2716982.1"/>
    </source>
</evidence>
<keyword evidence="11" id="KW-0443">Lipid metabolism</keyword>
<proteinExistence type="predicted"/>
<dbReference type="EMBL" id="JAVRJZ010000011">
    <property type="protein sequence ID" value="KAK2716979.1"/>
    <property type="molecule type" value="Genomic_DNA"/>
</dbReference>
<evidence type="ECO:0000256" key="15">
    <source>
        <dbReference type="SAM" id="MobiDB-lite"/>
    </source>
</evidence>
<protein>
    <recommendedName>
        <fullName evidence="14">sn-1-specific diacylglycerol lipase</fullName>
        <ecNumber evidence="14">3.1.1.116</ecNumber>
    </recommendedName>
</protein>
<evidence type="ECO:0000256" key="13">
    <source>
        <dbReference type="ARBA" id="ARBA00024531"/>
    </source>
</evidence>
<feature type="transmembrane region" description="Helical" evidence="16">
    <location>
        <begin position="30"/>
        <end position="50"/>
    </location>
</feature>
<comment type="subcellular location">
    <subcellularLocation>
        <location evidence="2">Cell membrane</location>
        <topology evidence="2">Multi-pass membrane protein</topology>
    </subcellularLocation>
</comment>
<dbReference type="PANTHER" id="PTHR45792:SF2">
    <property type="entry name" value="DIACYLGLYCEROL LIPASE-BETA"/>
    <property type="match status" value="1"/>
</dbReference>
<feature type="region of interest" description="Disordered" evidence="15">
    <location>
        <begin position="250"/>
        <end position="279"/>
    </location>
</feature>
<evidence type="ECO:0000256" key="2">
    <source>
        <dbReference type="ARBA" id="ARBA00004651"/>
    </source>
</evidence>
<evidence type="ECO:0000313" key="19">
    <source>
        <dbReference type="Proteomes" id="UP001187531"/>
    </source>
</evidence>
<keyword evidence="4" id="KW-0597">Phosphoprotein</keyword>
<dbReference type="EMBL" id="JAVRJZ010000011">
    <property type="protein sequence ID" value="KAK2716982.1"/>
    <property type="molecule type" value="Genomic_DNA"/>
</dbReference>
<dbReference type="EC" id="3.1.1.116" evidence="14"/>
<comment type="catalytic activity">
    <reaction evidence="13">
        <text>a 1,2-diacyl-sn-glycerol + H2O = a 2-acylglycerol + a fatty acid + H(+)</text>
        <dbReference type="Rhea" id="RHEA:33275"/>
        <dbReference type="ChEBI" id="CHEBI:15377"/>
        <dbReference type="ChEBI" id="CHEBI:15378"/>
        <dbReference type="ChEBI" id="CHEBI:17389"/>
        <dbReference type="ChEBI" id="CHEBI:17815"/>
        <dbReference type="ChEBI" id="CHEBI:28868"/>
        <dbReference type="EC" id="3.1.1.116"/>
    </reaction>
    <physiologicalReaction direction="left-to-right" evidence="13">
        <dbReference type="Rhea" id="RHEA:33276"/>
    </physiologicalReaction>
</comment>
<keyword evidence="3" id="KW-1003">Cell membrane</keyword>
<dbReference type="GO" id="GO:0046340">
    <property type="term" value="P:diacylglycerol catabolic process"/>
    <property type="evidence" value="ECO:0007669"/>
    <property type="project" value="TreeGrafter"/>
</dbReference>
<dbReference type="InterPro" id="IPR052214">
    <property type="entry name" value="DAG_Lipase-Related"/>
</dbReference>
<dbReference type="AlphaFoldDB" id="A0AA88L4X3"/>
<feature type="transmembrane region" description="Helical" evidence="16">
    <location>
        <begin position="464"/>
        <end position="485"/>
    </location>
</feature>
<dbReference type="PANTHER" id="PTHR45792">
    <property type="entry name" value="DIACYLGLYCEROL LIPASE HOMOLOG-RELATED"/>
    <property type="match status" value="1"/>
</dbReference>
<evidence type="ECO:0000256" key="16">
    <source>
        <dbReference type="SAM" id="Phobius"/>
    </source>
</evidence>
<evidence type="ECO:0000256" key="6">
    <source>
        <dbReference type="ARBA" id="ARBA00022723"/>
    </source>
</evidence>
<keyword evidence="7" id="KW-0378">Hydrolase</keyword>